<proteinExistence type="predicted"/>
<evidence type="ECO:0000313" key="1">
    <source>
        <dbReference type="EMBL" id="UYV62072.1"/>
    </source>
</evidence>
<name>A0ABY6K326_9ARAC</name>
<organism evidence="1 2">
    <name type="scientific">Cordylochernes scorpioides</name>
    <dbReference type="NCBI Taxonomy" id="51811"/>
    <lineage>
        <taxon>Eukaryota</taxon>
        <taxon>Metazoa</taxon>
        <taxon>Ecdysozoa</taxon>
        <taxon>Arthropoda</taxon>
        <taxon>Chelicerata</taxon>
        <taxon>Arachnida</taxon>
        <taxon>Pseudoscorpiones</taxon>
        <taxon>Cheliferoidea</taxon>
        <taxon>Chernetidae</taxon>
        <taxon>Cordylochernes</taxon>
    </lineage>
</organism>
<gene>
    <name evidence="1" type="ORF">LAZ67_1007727</name>
</gene>
<keyword evidence="2" id="KW-1185">Reference proteome</keyword>
<reference evidence="1 2" key="1">
    <citation type="submission" date="2022-01" db="EMBL/GenBank/DDBJ databases">
        <title>A chromosomal length assembly of Cordylochernes scorpioides.</title>
        <authorList>
            <person name="Zeh D."/>
            <person name="Zeh J."/>
        </authorList>
    </citation>
    <scope>NUCLEOTIDE SEQUENCE [LARGE SCALE GENOMIC DNA]</scope>
    <source>
        <strain evidence="1">IN4F17</strain>
        <tissue evidence="1">Whole Body</tissue>
    </source>
</reference>
<accession>A0ABY6K326</accession>
<sequence>METSKALHWTRQQQQFTDWTSLLEEGVVCQRPRHMCLSCRDAICTRQVTMVATTPLLLHSFKIQKCMETSKTLHWTRQQQQLIIDLDPEQQLYTPKIVNIATVVIEMYGDI</sequence>
<evidence type="ECO:0000313" key="2">
    <source>
        <dbReference type="Proteomes" id="UP001235939"/>
    </source>
</evidence>
<protein>
    <submittedName>
        <fullName evidence="1">Uncharacterized protein</fullName>
    </submittedName>
</protein>
<dbReference type="EMBL" id="CP092863">
    <property type="protein sequence ID" value="UYV62072.1"/>
    <property type="molecule type" value="Genomic_DNA"/>
</dbReference>
<dbReference type="Proteomes" id="UP001235939">
    <property type="component" value="Chromosome 01"/>
</dbReference>